<gene>
    <name evidence="2" type="ORF">B0H65DRAFT_311871</name>
</gene>
<comment type="caution">
    <text evidence="2">The sequence shown here is derived from an EMBL/GenBank/DDBJ whole genome shotgun (WGS) entry which is preliminary data.</text>
</comment>
<reference evidence="2" key="2">
    <citation type="submission" date="2023-06" db="EMBL/GenBank/DDBJ databases">
        <authorList>
            <consortium name="Lawrence Berkeley National Laboratory"/>
            <person name="Haridas S."/>
            <person name="Hensen N."/>
            <person name="Bonometti L."/>
            <person name="Westerberg I."/>
            <person name="Brannstrom I.O."/>
            <person name="Guillou S."/>
            <person name="Cros-Aarteil S."/>
            <person name="Calhoun S."/>
            <person name="Kuo A."/>
            <person name="Mondo S."/>
            <person name="Pangilinan J."/>
            <person name="Riley R."/>
            <person name="Labutti K."/>
            <person name="Andreopoulos B."/>
            <person name="Lipzen A."/>
            <person name="Chen C."/>
            <person name="Yanf M."/>
            <person name="Daum C."/>
            <person name="Ng V."/>
            <person name="Clum A."/>
            <person name="Steindorff A."/>
            <person name="Ohm R."/>
            <person name="Martin F."/>
            <person name="Silar P."/>
            <person name="Natvig D."/>
            <person name="Lalanne C."/>
            <person name="Gautier V."/>
            <person name="Ament-Velasquez S.L."/>
            <person name="Kruys A."/>
            <person name="Hutchinson M.I."/>
            <person name="Powell A.J."/>
            <person name="Barry K."/>
            <person name="Miller A.N."/>
            <person name="Grigoriev I.V."/>
            <person name="Debuchy R."/>
            <person name="Gladieux P."/>
            <person name="Thoren M.H."/>
            <person name="Johannesson H."/>
        </authorList>
    </citation>
    <scope>NUCLEOTIDE SEQUENCE</scope>
    <source>
        <strain evidence="2">CBS 560.94</strain>
    </source>
</reference>
<evidence type="ECO:0000256" key="1">
    <source>
        <dbReference type="SAM" id="MobiDB-lite"/>
    </source>
</evidence>
<feature type="compositionally biased region" description="Acidic residues" evidence="1">
    <location>
        <begin position="21"/>
        <end position="50"/>
    </location>
</feature>
<sequence>MGGRLRWLSRKAVRYLCLDPNDNDDEEEEEGEEEDEEEEEEEEEEGEDDDRTGIYEDNRLVATLRRKLYILEQTSLGEDDVLLLRCRRQAMDTSKNIRLAILHLLTKAKDYQIKVVCDLPDYHVIPMAMWFTKSWGVFDNRAPGCDFDKGPFYYTKHFVEIRDLLDIFGFVVNVKESVTDYRVDEVEEGLGEFIRNAEGHKRLMAEFLEPFETLWAEGVKDIKSSRYGRMPKLGAVVESRLARLRLAH</sequence>
<keyword evidence="3" id="KW-1185">Reference proteome</keyword>
<protein>
    <submittedName>
        <fullName evidence="2">Uncharacterized protein</fullName>
    </submittedName>
</protein>
<proteinExistence type="predicted"/>
<accession>A0AAE0J707</accession>
<dbReference type="Proteomes" id="UP001278500">
    <property type="component" value="Unassembled WGS sequence"/>
</dbReference>
<evidence type="ECO:0000313" key="2">
    <source>
        <dbReference type="EMBL" id="KAK3338063.1"/>
    </source>
</evidence>
<dbReference type="AlphaFoldDB" id="A0AAE0J707"/>
<dbReference type="RefSeq" id="XP_062677514.1">
    <property type="nucleotide sequence ID" value="XM_062823313.1"/>
</dbReference>
<name>A0AAE0J707_9PEZI</name>
<dbReference type="EMBL" id="JAUEPP010000008">
    <property type="protein sequence ID" value="KAK3338063.1"/>
    <property type="molecule type" value="Genomic_DNA"/>
</dbReference>
<evidence type="ECO:0000313" key="3">
    <source>
        <dbReference type="Proteomes" id="UP001278500"/>
    </source>
</evidence>
<dbReference type="GeneID" id="87860467"/>
<reference evidence="2" key="1">
    <citation type="journal article" date="2023" name="Mol. Phylogenet. Evol.">
        <title>Genome-scale phylogeny and comparative genomics of the fungal order Sordariales.</title>
        <authorList>
            <person name="Hensen N."/>
            <person name="Bonometti L."/>
            <person name="Westerberg I."/>
            <person name="Brannstrom I.O."/>
            <person name="Guillou S."/>
            <person name="Cros-Aarteil S."/>
            <person name="Calhoun S."/>
            <person name="Haridas S."/>
            <person name="Kuo A."/>
            <person name="Mondo S."/>
            <person name="Pangilinan J."/>
            <person name="Riley R."/>
            <person name="LaButti K."/>
            <person name="Andreopoulos B."/>
            <person name="Lipzen A."/>
            <person name="Chen C."/>
            <person name="Yan M."/>
            <person name="Daum C."/>
            <person name="Ng V."/>
            <person name="Clum A."/>
            <person name="Steindorff A."/>
            <person name="Ohm R.A."/>
            <person name="Martin F."/>
            <person name="Silar P."/>
            <person name="Natvig D.O."/>
            <person name="Lalanne C."/>
            <person name="Gautier V."/>
            <person name="Ament-Velasquez S.L."/>
            <person name="Kruys A."/>
            <person name="Hutchinson M.I."/>
            <person name="Powell A.J."/>
            <person name="Barry K."/>
            <person name="Miller A.N."/>
            <person name="Grigoriev I.V."/>
            <person name="Debuchy R."/>
            <person name="Gladieux P."/>
            <person name="Hiltunen Thoren M."/>
            <person name="Johannesson H."/>
        </authorList>
    </citation>
    <scope>NUCLEOTIDE SEQUENCE</scope>
    <source>
        <strain evidence="2">CBS 560.94</strain>
    </source>
</reference>
<organism evidence="2 3">
    <name type="scientific">Neurospora tetraspora</name>
    <dbReference type="NCBI Taxonomy" id="94610"/>
    <lineage>
        <taxon>Eukaryota</taxon>
        <taxon>Fungi</taxon>
        <taxon>Dikarya</taxon>
        <taxon>Ascomycota</taxon>
        <taxon>Pezizomycotina</taxon>
        <taxon>Sordariomycetes</taxon>
        <taxon>Sordariomycetidae</taxon>
        <taxon>Sordariales</taxon>
        <taxon>Sordariaceae</taxon>
        <taxon>Neurospora</taxon>
    </lineage>
</organism>
<feature type="region of interest" description="Disordered" evidence="1">
    <location>
        <begin position="18"/>
        <end position="53"/>
    </location>
</feature>